<name>A0A841JTP1_9BACT</name>
<proteinExistence type="predicted"/>
<dbReference type="OrthoDB" id="122151at2"/>
<protein>
    <submittedName>
        <fullName evidence="1">Uncharacterized protein</fullName>
    </submittedName>
</protein>
<accession>A0A841JTP1</accession>
<comment type="caution">
    <text evidence="1">The sequence shown here is derived from an EMBL/GenBank/DDBJ whole genome shotgun (WGS) entry which is preliminary data.</text>
</comment>
<dbReference type="RefSeq" id="WP_050059713.1">
    <property type="nucleotide sequence ID" value="NZ_JACHEK010000005.1"/>
</dbReference>
<dbReference type="EMBL" id="JACHEK010000005">
    <property type="protein sequence ID" value="MBB6144706.1"/>
    <property type="molecule type" value="Genomic_DNA"/>
</dbReference>
<dbReference type="Proteomes" id="UP000538666">
    <property type="component" value="Unassembled WGS sequence"/>
</dbReference>
<gene>
    <name evidence="1" type="ORF">HNQ77_002662</name>
</gene>
<keyword evidence="2" id="KW-1185">Reference proteome</keyword>
<evidence type="ECO:0000313" key="1">
    <source>
        <dbReference type="EMBL" id="MBB6144706.1"/>
    </source>
</evidence>
<evidence type="ECO:0000313" key="2">
    <source>
        <dbReference type="Proteomes" id="UP000538666"/>
    </source>
</evidence>
<reference evidence="1 2" key="1">
    <citation type="submission" date="2020-08" db="EMBL/GenBank/DDBJ databases">
        <title>Genomic Encyclopedia of Type Strains, Phase IV (KMG-IV): sequencing the most valuable type-strain genomes for metagenomic binning, comparative biology and taxonomic classification.</title>
        <authorList>
            <person name="Goeker M."/>
        </authorList>
    </citation>
    <scope>NUCLEOTIDE SEQUENCE [LARGE SCALE GENOMIC DNA]</scope>
    <source>
        <strain evidence="1 2">DSM 103733</strain>
    </source>
</reference>
<dbReference type="AlphaFoldDB" id="A0A841JTP1"/>
<organism evidence="1 2">
    <name type="scientific">Silvibacterium bohemicum</name>
    <dbReference type="NCBI Taxonomy" id="1577686"/>
    <lineage>
        <taxon>Bacteria</taxon>
        <taxon>Pseudomonadati</taxon>
        <taxon>Acidobacteriota</taxon>
        <taxon>Terriglobia</taxon>
        <taxon>Terriglobales</taxon>
        <taxon>Acidobacteriaceae</taxon>
        <taxon>Silvibacterium</taxon>
    </lineage>
</organism>
<sequence length="90" mass="10243">MPPDIAELILSEIRSLRERFDEFSISSENRISTLESQMYSVLGNGQPGRLTKVESDVKRLDRWKYWVLGSGAGISTVVAVVWELFKQTHS</sequence>